<dbReference type="EMBL" id="CM037152">
    <property type="protein sequence ID" value="KAH7835088.1"/>
    <property type="molecule type" value="Genomic_DNA"/>
</dbReference>
<keyword evidence="2" id="KW-1185">Reference proteome</keyword>
<comment type="caution">
    <text evidence="1">The sequence shown here is derived from an EMBL/GenBank/DDBJ whole genome shotgun (WGS) entry which is preliminary data.</text>
</comment>
<evidence type="ECO:0000313" key="2">
    <source>
        <dbReference type="Proteomes" id="UP000828048"/>
    </source>
</evidence>
<evidence type="ECO:0000313" key="1">
    <source>
        <dbReference type="EMBL" id="KAH7835088.1"/>
    </source>
</evidence>
<sequence>MKKEFFLKFFPTHRTNALKKVIQSFKEQENEPFHKCWERYKDSLNVVPHHGYDDFQKVTYFYEGISPRNRQFIDMMCNRQFLSKLPAEVLEYFDFLAESTKSWDYSDPNEKTNQVVSHGQVSPGKYILREQDDLSQRVAQLTRKLEKMEMTKAVEVVCVICDTQGHSTDDCPTIPAFKEVLHGSSSGTEQVEVNALNQVQNQNKNQANSPYSNTYNPEWRNHPNLKWRTNENQGPPQGLPQQNYQVHYQQPPPNYQQAQGPPRYPQQQQQHVYAPQGPPMAPQVYQPPHKCSIEETLLMFMQSQVAINEQNKEVIGDIRTQLTKLTSSVGVMQQEKGKFPAQPQANPQGQHFVSSSSGTSPNVEEAKSITTLRSGKEIDKSIILKPKPVQPSSPPPSPTESPSGDISDPQESVEPVVTTSPISAPYPQRLRVVPKSSSNPEIYELFKQVKINIPLLDAIKQIPSYAKFLKDLCTVKRNLNVQKKVFLTQQVSSIIQTDVAPKYKDPGCPTISIVIGGKKIEKALLDLGASVNLLPYCVYEQLGLGDMKPTPVTLQLADRSVRIPRGLVEDVLVQVDNFVYPVDFVVLDTQPMVNPQVQTPIILGCPFLATSDAIIHYRNGLLNMTFGNMKLELNIFNINSQMGDDDDIHEVSMVDTLVQDQVFSLLCDNPLEKLLTLEEINAKLDYLASLIFEEEEVCRINNWSPTFEELPPIEKKILPSSLAAPKLDLKALPDTLKYAFLGVNKTFPVVISSSLEKHQESELLKVLRRHQKAIGWTIADIQGISPLICTHRIYLEDDVKPSRQPQRRLNPIMKDVVRAEVLKLLDVGVIYPIADSKWVSPIQVVPKKAGVTVVKNDMDELIPTRVATGWRVCIDYRKLNACTRKDHFPLPFIDQILERVAGHAFYCFLDGYSGYNQIEVALEDQEKTTFTCSFGTFAYRRMPFGLCNAPGTFSRCMMGIFSDMIEKIVEVFMDDFSVFGNSFESCLENLEKVLVRCEEKHLVLNWEKCHFMVTQGIVLGHIVSSKGIEVDKAKVELISHLPTPKCVKDIRSFLGHAGFYRRFIKDFSAISRPLCNLLSKDTPFVWTSDCEEAFSKLKLSLTTPPIMQAPDWSLPFELMCDASDYAIGAVLGQRRDKHPYVIYYASKTLNEAQMNYSTTEKELLAVVFALDKFRSYIIGSPIVVFTDHAALKYLLTKQDAKARLIRWILLLQEFHLVIKDKKGVENVVADHLSRLEFEDKISNLPILDTFPDEQLLSISEIPWFADIVNYLATGQLPSHWTPQERRKFLVEVKRFFFDDPYLFKYCPDQIVRRCVPNSEQKGVISFCHTEACGGHFSSKKTTAKILQCGFYWPTMFKDTFEFCKNCERCQLLGGVTRRNMMPLNPIFTIEVFDCWGIDFIGPFPLSYGYLYILLAVDYVSKWVEAIPTRTNDHKVVINFLKENILSRFGMPRAIISDQGTHFCNRPFEALMKKYAITHKVSTAYHPQTNGQAELANREIKNILEKTVNPNRKDWSLRLTDALWAYRTAYKTVLGMSPYRLVYGKACHLPVELEHKAYWAIKQLNFRLPAAGVHRKLQLNELEEIRRDAYDNSSIYKTKVKAFHDKNISRKNFEIGQKVLLYNSRLHLFPGKLRSRWTGPYIVKTVFTHGAVKIENPSNGHVFKVNGQRLKPFLENFELKEVEEELVDPIYRDDPPV</sequence>
<name>A0ACB7X2W1_9ERIC</name>
<organism evidence="1 2">
    <name type="scientific">Vaccinium darrowii</name>
    <dbReference type="NCBI Taxonomy" id="229202"/>
    <lineage>
        <taxon>Eukaryota</taxon>
        <taxon>Viridiplantae</taxon>
        <taxon>Streptophyta</taxon>
        <taxon>Embryophyta</taxon>
        <taxon>Tracheophyta</taxon>
        <taxon>Spermatophyta</taxon>
        <taxon>Magnoliopsida</taxon>
        <taxon>eudicotyledons</taxon>
        <taxon>Gunneridae</taxon>
        <taxon>Pentapetalae</taxon>
        <taxon>asterids</taxon>
        <taxon>Ericales</taxon>
        <taxon>Ericaceae</taxon>
        <taxon>Vaccinioideae</taxon>
        <taxon>Vaccinieae</taxon>
        <taxon>Vaccinium</taxon>
    </lineage>
</organism>
<accession>A0ACB7X2W1</accession>
<reference evidence="1 2" key="1">
    <citation type="journal article" date="2021" name="Hortic Res">
        <title>High-quality reference genome and annotation aids understanding of berry development for evergreen blueberry (Vaccinium darrowii).</title>
        <authorList>
            <person name="Yu J."/>
            <person name="Hulse-Kemp A.M."/>
            <person name="Babiker E."/>
            <person name="Staton M."/>
        </authorList>
    </citation>
    <scope>NUCLEOTIDE SEQUENCE [LARGE SCALE GENOMIC DNA]</scope>
    <source>
        <strain evidence="2">cv. NJ 8807/NJ 8810</strain>
        <tissue evidence="1">Young leaf</tissue>
    </source>
</reference>
<proteinExistence type="predicted"/>
<gene>
    <name evidence="1" type="ORF">Vadar_022784</name>
</gene>
<dbReference type="Proteomes" id="UP000828048">
    <property type="component" value="Chromosome 2"/>
</dbReference>
<protein>
    <submittedName>
        <fullName evidence="1">Uncharacterized protein</fullName>
    </submittedName>
</protein>